<accession>A0A023CZ35</accession>
<dbReference type="PATRIC" id="fig|1423806.3.peg.370"/>
<dbReference type="RefSeq" id="WP_034989520.1">
    <property type="nucleotide sequence ID" value="NZ_AYZF01000008.1"/>
</dbReference>
<evidence type="ECO:0000256" key="1">
    <source>
        <dbReference type="ARBA" id="ARBA00022676"/>
    </source>
</evidence>
<dbReference type="STRING" id="1423806.FD15_GL000361"/>
<dbReference type="CDD" id="cd00761">
    <property type="entry name" value="Glyco_tranf_GTA_type"/>
    <property type="match status" value="1"/>
</dbReference>
<keyword evidence="1" id="KW-0328">Glycosyltransferase</keyword>
<dbReference type="Pfam" id="PF00535">
    <property type="entry name" value="Glycos_transf_2"/>
    <property type="match status" value="1"/>
</dbReference>
<evidence type="ECO:0000313" key="4">
    <source>
        <dbReference type="EMBL" id="KRN06803.1"/>
    </source>
</evidence>
<protein>
    <submittedName>
        <fullName evidence="4">Glycosyltransferase</fullName>
    </submittedName>
</protein>
<dbReference type="SUPFAM" id="SSF53448">
    <property type="entry name" value="Nucleotide-diphospho-sugar transferases"/>
    <property type="match status" value="1"/>
</dbReference>
<dbReference type="EMBL" id="AYZF01000008">
    <property type="protein sequence ID" value="KRN06803.1"/>
    <property type="molecule type" value="Genomic_DNA"/>
</dbReference>
<reference evidence="4 5" key="1">
    <citation type="journal article" date="2015" name="Genome Announc.">
        <title>Expanding the biotechnology potential of lactobacilli through comparative genomics of 213 strains and associated genera.</title>
        <authorList>
            <person name="Sun Z."/>
            <person name="Harris H.M."/>
            <person name="McCann A."/>
            <person name="Guo C."/>
            <person name="Argimon S."/>
            <person name="Zhang W."/>
            <person name="Yang X."/>
            <person name="Jeffery I.B."/>
            <person name="Cooney J.C."/>
            <person name="Kagawa T.F."/>
            <person name="Liu W."/>
            <person name="Song Y."/>
            <person name="Salvetti E."/>
            <person name="Wrobel A."/>
            <person name="Rasinkangas P."/>
            <person name="Parkhill J."/>
            <person name="Rea M.C."/>
            <person name="O'Sullivan O."/>
            <person name="Ritari J."/>
            <person name="Douillard F.P."/>
            <person name="Paul Ross R."/>
            <person name="Yang R."/>
            <person name="Briner A.E."/>
            <person name="Felis G.E."/>
            <person name="de Vos W.M."/>
            <person name="Barrangou R."/>
            <person name="Klaenhammer T.R."/>
            <person name="Caufield P.W."/>
            <person name="Cui Y."/>
            <person name="Zhang H."/>
            <person name="O'Toole P.W."/>
        </authorList>
    </citation>
    <scope>NUCLEOTIDE SEQUENCE [LARGE SCALE GENOMIC DNA]</scope>
    <source>
        <strain evidence="4 5">DSM 21376</strain>
    </source>
</reference>
<comment type="caution">
    <text evidence="4">The sequence shown here is derived from an EMBL/GenBank/DDBJ whole genome shotgun (WGS) entry which is preliminary data.</text>
</comment>
<dbReference type="PANTHER" id="PTHR22916:SF51">
    <property type="entry name" value="GLYCOSYLTRANSFERASE EPSH-RELATED"/>
    <property type="match status" value="1"/>
</dbReference>
<keyword evidence="5" id="KW-1185">Reference proteome</keyword>
<name>A0A023CZ35_9LACO</name>
<evidence type="ECO:0000256" key="2">
    <source>
        <dbReference type="ARBA" id="ARBA00022679"/>
    </source>
</evidence>
<proteinExistence type="predicted"/>
<dbReference type="Proteomes" id="UP000050961">
    <property type="component" value="Unassembled WGS sequence"/>
</dbReference>
<keyword evidence="2 4" id="KW-0808">Transferase</keyword>
<evidence type="ECO:0000259" key="3">
    <source>
        <dbReference type="Pfam" id="PF00535"/>
    </source>
</evidence>
<dbReference type="AlphaFoldDB" id="A0A023CZ35"/>
<evidence type="ECO:0000313" key="5">
    <source>
        <dbReference type="Proteomes" id="UP000050961"/>
    </source>
</evidence>
<dbReference type="GO" id="GO:0016757">
    <property type="term" value="F:glycosyltransferase activity"/>
    <property type="evidence" value="ECO:0007669"/>
    <property type="project" value="UniProtKB-KW"/>
</dbReference>
<dbReference type="Gene3D" id="3.90.550.10">
    <property type="entry name" value="Spore Coat Polysaccharide Biosynthesis Protein SpsA, Chain A"/>
    <property type="match status" value="1"/>
</dbReference>
<feature type="domain" description="Glycosyltransferase 2-like" evidence="3">
    <location>
        <begin position="7"/>
        <end position="143"/>
    </location>
</feature>
<dbReference type="OrthoDB" id="396512at2"/>
<organism evidence="4 5">
    <name type="scientific">Liquorilactobacillus sucicola DSM 21376 = JCM 15457</name>
    <dbReference type="NCBI Taxonomy" id="1423806"/>
    <lineage>
        <taxon>Bacteria</taxon>
        <taxon>Bacillati</taxon>
        <taxon>Bacillota</taxon>
        <taxon>Bacilli</taxon>
        <taxon>Lactobacillales</taxon>
        <taxon>Lactobacillaceae</taxon>
        <taxon>Liquorilactobacillus</taxon>
    </lineage>
</organism>
<dbReference type="InterPro" id="IPR001173">
    <property type="entry name" value="Glyco_trans_2-like"/>
</dbReference>
<sequence>MKNELVSLILPIFNIKKEFLEKCVASLTDQTYKNIEIILVDDGSTNNIYALCQDYAKKDKRIKTIQQENAGVSVARNTGLKISKGSYICFIDPDDWVAEDYVFKLLQAIKTSKSDFVISDCFVCYDDHAKDNRFLNMDEGVLTGENKNLLLYQLISKKLCPYYPPEIAAGVPWAKMFKKSFIDTNGLAFIPGMKRMQDNIFCLYAIEYADKIHYLPEKIYYYRKEENSASLKYSTGIVTNFEKYFDETRKFLDSCHKEKIMYDALSMKELTSFNSFLGNLYFHPSNTASYQTKRRELISLLSQKRYQTALNKINYDILTNQEKIFVFCLKHRMFFILKVLVTLRNKAHR</sequence>
<dbReference type="InterPro" id="IPR029044">
    <property type="entry name" value="Nucleotide-diphossugar_trans"/>
</dbReference>
<dbReference type="PANTHER" id="PTHR22916">
    <property type="entry name" value="GLYCOSYLTRANSFERASE"/>
    <property type="match status" value="1"/>
</dbReference>
<dbReference type="eggNOG" id="COG1216">
    <property type="taxonomic scope" value="Bacteria"/>
</dbReference>
<gene>
    <name evidence="4" type="ORF">FD15_GL000361</name>
</gene>